<feature type="non-terminal residue" evidence="1">
    <location>
        <position position="69"/>
    </location>
</feature>
<proteinExistence type="predicted"/>
<gene>
    <name evidence="1" type="ORF">X975_24194</name>
</gene>
<evidence type="ECO:0000313" key="1">
    <source>
        <dbReference type="EMBL" id="KFM60320.1"/>
    </source>
</evidence>
<accession>A0A087T5D1</accession>
<protein>
    <submittedName>
        <fullName evidence="1">Uncharacterized protein</fullName>
    </submittedName>
</protein>
<reference evidence="1 2" key="1">
    <citation type="submission" date="2013-11" db="EMBL/GenBank/DDBJ databases">
        <title>Genome sequencing of Stegodyphus mimosarum.</title>
        <authorList>
            <person name="Bechsgaard J."/>
        </authorList>
    </citation>
    <scope>NUCLEOTIDE SEQUENCE [LARGE SCALE GENOMIC DNA]</scope>
</reference>
<keyword evidence="2" id="KW-1185">Reference proteome</keyword>
<dbReference type="Gene3D" id="3.30.230.70">
    <property type="entry name" value="GHMP Kinase, N-terminal domain"/>
    <property type="match status" value="1"/>
</dbReference>
<dbReference type="InterPro" id="IPR036345">
    <property type="entry name" value="ExoRNase_PH_dom2_sf"/>
</dbReference>
<dbReference type="AlphaFoldDB" id="A0A087T5D1"/>
<dbReference type="EMBL" id="KK113496">
    <property type="protein sequence ID" value="KFM60320.1"/>
    <property type="molecule type" value="Genomic_DNA"/>
</dbReference>
<evidence type="ECO:0000313" key="2">
    <source>
        <dbReference type="Proteomes" id="UP000054359"/>
    </source>
</evidence>
<dbReference type="OrthoDB" id="27298at2759"/>
<dbReference type="Proteomes" id="UP000054359">
    <property type="component" value="Unassembled WGS sequence"/>
</dbReference>
<dbReference type="SUPFAM" id="SSF55666">
    <property type="entry name" value="Ribonuclease PH domain 2-like"/>
    <property type="match status" value="1"/>
</dbReference>
<organism evidence="1 2">
    <name type="scientific">Stegodyphus mimosarum</name>
    <name type="common">African social velvet spider</name>
    <dbReference type="NCBI Taxonomy" id="407821"/>
    <lineage>
        <taxon>Eukaryota</taxon>
        <taxon>Metazoa</taxon>
        <taxon>Ecdysozoa</taxon>
        <taxon>Arthropoda</taxon>
        <taxon>Chelicerata</taxon>
        <taxon>Arachnida</taxon>
        <taxon>Araneae</taxon>
        <taxon>Araneomorphae</taxon>
        <taxon>Entelegynae</taxon>
        <taxon>Eresoidea</taxon>
        <taxon>Eresidae</taxon>
        <taxon>Stegodyphus</taxon>
    </lineage>
</organism>
<dbReference type="InterPro" id="IPR027408">
    <property type="entry name" value="PNPase/RNase_PH_dom_sf"/>
</dbReference>
<sequence>MALLDAGIALKGVVAAVCIASMEDKLVPFPSVKEIKVAKAFTTICCNSISKSVAIQSTAFMSTDELQKS</sequence>
<name>A0A087T5D1_STEMI</name>